<dbReference type="Gene3D" id="6.10.140.1830">
    <property type="match status" value="1"/>
</dbReference>
<dbReference type="Gene3D" id="1.10.1200.10">
    <property type="entry name" value="ACP-like"/>
    <property type="match status" value="1"/>
</dbReference>
<dbReference type="PROSITE" id="PS52004">
    <property type="entry name" value="KS3_2"/>
    <property type="match status" value="1"/>
</dbReference>
<dbReference type="FunFam" id="3.40.47.10:FF:000019">
    <property type="entry name" value="Polyketide synthase type I"/>
    <property type="match status" value="1"/>
</dbReference>
<dbReference type="InterPro" id="IPR057326">
    <property type="entry name" value="KR_dom"/>
</dbReference>
<proteinExistence type="predicted"/>
<evidence type="ECO:0000256" key="3">
    <source>
        <dbReference type="ARBA" id="ARBA00022679"/>
    </source>
</evidence>
<dbReference type="Gene3D" id="3.30.70.3290">
    <property type="match status" value="1"/>
</dbReference>
<dbReference type="InterPro" id="IPR020806">
    <property type="entry name" value="PKS_PP-bd"/>
</dbReference>
<dbReference type="EMBL" id="PVNL01000030">
    <property type="protein sequence ID" value="PRQ09064.1"/>
    <property type="molecule type" value="Genomic_DNA"/>
</dbReference>
<dbReference type="SMART" id="SM01294">
    <property type="entry name" value="PKS_PP_betabranch"/>
    <property type="match status" value="1"/>
</dbReference>
<dbReference type="SMART" id="SM00827">
    <property type="entry name" value="PKS_AT"/>
    <property type="match status" value="1"/>
</dbReference>
<name>A0A2S9YVF9_9BACT</name>
<dbReference type="Gene3D" id="3.40.366.10">
    <property type="entry name" value="Malonyl-Coenzyme A Acyl Carrier Protein, domain 2"/>
    <property type="match status" value="1"/>
</dbReference>
<dbReference type="InterPro" id="IPR050091">
    <property type="entry name" value="PKS_NRPS_Biosynth_Enz"/>
</dbReference>
<sequence>MTEADDQKKLRSYLERATAALKQTKRRLDEVESRQREPIAIIGMGCRYPGGVGSPAQLWELVASGHDAISELPVDRGWDTGALYDPDPDNPGTSVSKHGGFLHDAALFDPSFFEISPREAPAISPQQRMLLEVSWETLEHARILPSSLHGSQTGVFVGLMYYDYGAHLVTNPAALSGYTWIGSSGSVSSGRISYTLGLQGPSITVDTACSSSLVAVHLACQSLRAGECSIALAGGATVMATPTIFVEFSRQRGLALDGRCKAFSASADGVGWGEGVGMLALERLSDAQANGHPILAVIPGSAINQDGRSQGLTAPNGPSQQRVIKAALESAALAPNDIDVIEAHGTGTRLGDPIEAHALLAAYGRERDPDQPLWLGSIKSNIGHTQAAAGAAGIIKMALAMQHEQLPRTLHADAPSPEVDWSDDKIRLLQAPVAWARGDRQRRAAVSSFGISGTNSHVIVQEGPATATPPDRETPNDAHTPLLVSAKSLASLRLQAGRLRDHLLAHPDLALTDVAFSLITTRTQFNHRAVVVGRDRAGAIEALQALADGRPDPRYIEGVAAVEGKLVFVFPGQGSQWPQMARALLAESAPFRAQIEACAAALDPHTQWSLLAVLRGDDAAPPLQRVDVIQPVLFAMMVSLARLWESLGVVPDAVIGHSQGEIAAAHIAGALTLQQAAKLVARRSRVLLDIAGTGAMAVVAMGPDAVRERLAAYDGRLDLAVDNGPNATVVAGDADSVTAFVEAAWAEGVFARQVDVDYASHSAHVDPLGPELALALEGVVASACTIPMMSTVTATWVDGAQLDHDYWHRNLRNTVSFARGVEQLLESDHRFFIEIAPHPVLSVALASLVDDHAAVIPSLRRDDGGLDRMLLSLGSLYARGVAYDWTRLLRDRAPRTVDLPTYAFDHQHFWIDGPLTAAVARPSPSSALDSSFWSAVEQRDAASLGQLLALDDGGVAALDALLPSLQTWRRDGERQAALSSWRYEVVWRESRAPRAGLAAGTWIVLAPASDDPIPSALVRALTQASGSAELIVVDPGATQAQLVSQLRDRSPSPGPNPGPNQGFAGVVSLLGLDESPYSNAPAIPTGTAHTLALVQALIAESIDAPLWLVTRAAVAAANQAVLAPTQAMVWGLGRVIALERPGAWGGLIDLPDAGEADAQARALVGMFARGDGEDQLALRGGRVYVPRLVHAPAAPAASFVARGTALVTGGTGAIGSHTARWLAREGVEHLVLTSRRGMDAPGVEQLCAELGELGPKVSVVACDTADRGAIERLLAQLQANEAPLRSVFHAAGVAGELTALADVTLEEFTAVLAGKASGFRDLHELTRDLELDAFVAYSSVSSVWGSGQQAAYATANAYLDALTLHRSHLGLPATSVAWGAWADAGMATGSMGEHLERRGLRPMDPQLAISGLSQVIGGQPATVMIADMIWERFAPTFMSSRHRPLLDELTEVQATLTPAAEPSERERDELLEQLRALPDSARARQVLSLVLSTAAGVLGFSDGSSLDPRTGFSDLGLDSLMAVELRERLKQATGIPLPSTLAFDYPTPERVTELLLSELAEAIAGPTAAARDHADDDELWSVISQIPRESLRESGLYEQLVALANAQQPAPAPTAEDDFDALDDADLLSAALDLLDV</sequence>
<dbReference type="SUPFAM" id="SSF51735">
    <property type="entry name" value="NAD(P)-binding Rossmann-fold domains"/>
    <property type="match status" value="2"/>
</dbReference>
<keyword evidence="1" id="KW-0596">Phosphopantetheine</keyword>
<dbReference type="GO" id="GO:0004315">
    <property type="term" value="F:3-oxoacyl-[acyl-carrier-protein] synthase activity"/>
    <property type="evidence" value="ECO:0007669"/>
    <property type="project" value="InterPro"/>
</dbReference>
<dbReference type="PROSITE" id="PS50075">
    <property type="entry name" value="CARRIER"/>
    <property type="match status" value="1"/>
</dbReference>
<dbReference type="InterPro" id="IPR041618">
    <property type="entry name" value="PKS_DE"/>
</dbReference>
<dbReference type="Pfam" id="PF18369">
    <property type="entry name" value="PKS_DE"/>
    <property type="match status" value="1"/>
</dbReference>
<dbReference type="InterPro" id="IPR016035">
    <property type="entry name" value="Acyl_Trfase/lysoPLipase"/>
</dbReference>
<dbReference type="InterPro" id="IPR018201">
    <property type="entry name" value="Ketoacyl_synth_AS"/>
</dbReference>
<dbReference type="InterPro" id="IPR032821">
    <property type="entry name" value="PKS_assoc"/>
</dbReference>
<evidence type="ECO:0000256" key="2">
    <source>
        <dbReference type="ARBA" id="ARBA00022553"/>
    </source>
</evidence>
<accession>A0A2S9YVF9</accession>
<dbReference type="GO" id="GO:0006633">
    <property type="term" value="P:fatty acid biosynthetic process"/>
    <property type="evidence" value="ECO:0007669"/>
    <property type="project" value="InterPro"/>
</dbReference>
<feature type="domain" description="Ketosynthase family 3 (KS3)" evidence="6">
    <location>
        <begin position="36"/>
        <end position="462"/>
    </location>
</feature>
<gene>
    <name evidence="7" type="primary">eryA_2</name>
    <name evidence="7" type="ORF">ENSA7_10540</name>
</gene>
<dbReference type="PANTHER" id="PTHR43775">
    <property type="entry name" value="FATTY ACID SYNTHASE"/>
    <property type="match status" value="1"/>
</dbReference>
<dbReference type="Gene3D" id="3.40.50.720">
    <property type="entry name" value="NAD(P)-binding Rossmann-like Domain"/>
    <property type="match status" value="1"/>
</dbReference>
<organism evidence="7 8">
    <name type="scientific">Enhygromyxa salina</name>
    <dbReference type="NCBI Taxonomy" id="215803"/>
    <lineage>
        <taxon>Bacteria</taxon>
        <taxon>Pseudomonadati</taxon>
        <taxon>Myxococcota</taxon>
        <taxon>Polyangia</taxon>
        <taxon>Nannocystales</taxon>
        <taxon>Nannocystaceae</taxon>
        <taxon>Enhygromyxa</taxon>
    </lineage>
</organism>
<protein>
    <submittedName>
        <fullName evidence="7">Erythronolide synthase, modules 5 and 6</fullName>
        <ecNumber evidence="7">2.3.1.94</ecNumber>
    </submittedName>
</protein>
<dbReference type="PANTHER" id="PTHR43775:SF51">
    <property type="entry name" value="INACTIVE PHENOLPHTHIOCEROL SYNTHESIS POLYKETIDE SYNTHASE TYPE I PKS1-RELATED"/>
    <property type="match status" value="1"/>
</dbReference>
<dbReference type="CDD" id="cd00833">
    <property type="entry name" value="PKS"/>
    <property type="match status" value="1"/>
</dbReference>
<dbReference type="FunFam" id="1.10.1200.10:FF:000007">
    <property type="entry name" value="Probable polyketide synthase pks17"/>
    <property type="match status" value="1"/>
</dbReference>
<dbReference type="PROSITE" id="PS00606">
    <property type="entry name" value="KS3_1"/>
    <property type="match status" value="1"/>
</dbReference>
<dbReference type="FunFam" id="3.40.366.10:FF:000002">
    <property type="entry name" value="Probable polyketide synthase 2"/>
    <property type="match status" value="1"/>
</dbReference>
<dbReference type="Pfam" id="PF00698">
    <property type="entry name" value="Acyl_transf_1"/>
    <property type="match status" value="1"/>
</dbReference>
<dbReference type="InterPro" id="IPR009081">
    <property type="entry name" value="PP-bd_ACP"/>
</dbReference>
<dbReference type="InterPro" id="IPR036736">
    <property type="entry name" value="ACP-like_sf"/>
</dbReference>
<dbReference type="SUPFAM" id="SSF47336">
    <property type="entry name" value="ACP-like"/>
    <property type="match status" value="1"/>
</dbReference>
<dbReference type="SUPFAM" id="SSF55048">
    <property type="entry name" value="Probable ACP-binding domain of malonyl-CoA ACP transacylase"/>
    <property type="match status" value="1"/>
</dbReference>
<evidence type="ECO:0000313" key="7">
    <source>
        <dbReference type="EMBL" id="PRQ09064.1"/>
    </source>
</evidence>
<dbReference type="GO" id="GO:0004312">
    <property type="term" value="F:fatty acid synthase activity"/>
    <property type="evidence" value="ECO:0007669"/>
    <property type="project" value="TreeGrafter"/>
</dbReference>
<dbReference type="InterPro" id="IPR013968">
    <property type="entry name" value="PKS_KR"/>
</dbReference>
<dbReference type="OrthoDB" id="5476655at2"/>
<dbReference type="SUPFAM" id="SSF52151">
    <property type="entry name" value="FabD/lysophospholipase-like"/>
    <property type="match status" value="1"/>
</dbReference>
<dbReference type="InterPro" id="IPR001227">
    <property type="entry name" value="Ac_transferase_dom_sf"/>
</dbReference>
<dbReference type="Pfam" id="PF00109">
    <property type="entry name" value="ketoacyl-synt"/>
    <property type="match status" value="1"/>
</dbReference>
<dbReference type="NCBIfam" id="NF045894">
    <property type="entry name" value="PKS_plus_SDR"/>
    <property type="match status" value="1"/>
</dbReference>
<dbReference type="InterPro" id="IPR014030">
    <property type="entry name" value="Ketoacyl_synth_N"/>
</dbReference>
<dbReference type="Pfam" id="PF00550">
    <property type="entry name" value="PP-binding"/>
    <property type="match status" value="1"/>
</dbReference>
<keyword evidence="2" id="KW-0597">Phosphoprotein</keyword>
<keyword evidence="3 7" id="KW-0808">Transferase</keyword>
<dbReference type="CDD" id="cd08952">
    <property type="entry name" value="KR_1_SDR_x"/>
    <property type="match status" value="1"/>
</dbReference>
<dbReference type="GO" id="GO:0047879">
    <property type="term" value="F:erythronolide synthase activity"/>
    <property type="evidence" value="ECO:0007669"/>
    <property type="project" value="UniProtKB-EC"/>
</dbReference>
<dbReference type="Pfam" id="PF08659">
    <property type="entry name" value="KR"/>
    <property type="match status" value="1"/>
</dbReference>
<comment type="function">
    <text evidence="4">Involved in production of the polyketide antibiotic thailandamide.</text>
</comment>
<dbReference type="InterPro" id="IPR020841">
    <property type="entry name" value="PKS_Beta-ketoAc_synthase_dom"/>
</dbReference>
<dbReference type="Proteomes" id="UP000238823">
    <property type="component" value="Unassembled WGS sequence"/>
</dbReference>
<dbReference type="EC" id="2.3.1.94" evidence="7"/>
<evidence type="ECO:0000313" key="8">
    <source>
        <dbReference type="Proteomes" id="UP000238823"/>
    </source>
</evidence>
<dbReference type="SUPFAM" id="SSF53901">
    <property type="entry name" value="Thiolase-like"/>
    <property type="match status" value="1"/>
</dbReference>
<dbReference type="Pfam" id="PF16197">
    <property type="entry name" value="KAsynt_C_assoc"/>
    <property type="match status" value="1"/>
</dbReference>
<dbReference type="GO" id="GO:0031177">
    <property type="term" value="F:phosphopantetheine binding"/>
    <property type="evidence" value="ECO:0007669"/>
    <property type="project" value="InterPro"/>
</dbReference>
<reference evidence="7 8" key="1">
    <citation type="submission" date="2018-03" db="EMBL/GenBank/DDBJ databases">
        <title>Draft Genome Sequences of the Obligatory Marine Myxobacteria Enhygromyxa salina SWB007.</title>
        <authorList>
            <person name="Poehlein A."/>
            <person name="Moghaddam J.A."/>
            <person name="Harms H."/>
            <person name="Alanjari M."/>
            <person name="Koenig G.M."/>
            <person name="Daniel R."/>
            <person name="Schaeberle T.F."/>
        </authorList>
    </citation>
    <scope>NUCLEOTIDE SEQUENCE [LARGE SCALE GENOMIC DNA]</scope>
    <source>
        <strain evidence="7 8">SWB007</strain>
    </source>
</reference>
<dbReference type="InterPro" id="IPR014043">
    <property type="entry name" value="Acyl_transferase_dom"/>
</dbReference>
<keyword evidence="7" id="KW-0012">Acyltransferase</keyword>
<dbReference type="InterPro" id="IPR014031">
    <property type="entry name" value="Ketoacyl_synth_C"/>
</dbReference>
<dbReference type="SMART" id="SM00823">
    <property type="entry name" value="PKS_PP"/>
    <property type="match status" value="1"/>
</dbReference>
<dbReference type="InterPro" id="IPR036291">
    <property type="entry name" value="NAD(P)-bd_dom_sf"/>
</dbReference>
<dbReference type="Gene3D" id="3.40.47.10">
    <property type="match status" value="1"/>
</dbReference>
<evidence type="ECO:0000256" key="4">
    <source>
        <dbReference type="ARBA" id="ARBA00054155"/>
    </source>
</evidence>
<dbReference type="SMART" id="SM00825">
    <property type="entry name" value="PKS_KS"/>
    <property type="match status" value="1"/>
</dbReference>
<dbReference type="PROSITE" id="PS00012">
    <property type="entry name" value="PHOSPHOPANTETHEINE"/>
    <property type="match status" value="1"/>
</dbReference>
<dbReference type="Pfam" id="PF02801">
    <property type="entry name" value="Ketoacyl-synt_C"/>
    <property type="match status" value="1"/>
</dbReference>
<evidence type="ECO:0000259" key="5">
    <source>
        <dbReference type="PROSITE" id="PS50075"/>
    </source>
</evidence>
<evidence type="ECO:0000256" key="1">
    <source>
        <dbReference type="ARBA" id="ARBA00022450"/>
    </source>
</evidence>
<comment type="caution">
    <text evidence="7">The sequence shown here is derived from an EMBL/GenBank/DDBJ whole genome shotgun (WGS) entry which is preliminary data.</text>
</comment>
<dbReference type="InterPro" id="IPR016036">
    <property type="entry name" value="Malonyl_transacylase_ACP-bd"/>
</dbReference>
<dbReference type="InterPro" id="IPR006162">
    <property type="entry name" value="Ppantetheine_attach_site"/>
</dbReference>
<evidence type="ECO:0000259" key="6">
    <source>
        <dbReference type="PROSITE" id="PS52004"/>
    </source>
</evidence>
<dbReference type="InterPro" id="IPR016039">
    <property type="entry name" value="Thiolase-like"/>
</dbReference>
<feature type="domain" description="Carrier" evidence="5">
    <location>
        <begin position="1481"/>
        <end position="1559"/>
    </location>
</feature>
<dbReference type="SMART" id="SM00822">
    <property type="entry name" value="PKS_KR"/>
    <property type="match status" value="1"/>
</dbReference>